<sequence>MAENDYVRGSMDVSDQKSTYHAVMKYGMEWGAPFSLALATFFTALLVGANFFLTLLIIFPAVLIGCHLFVKTFLSH</sequence>
<dbReference type="Gene3D" id="1.20.5.160">
    <property type="entry name" value="Bacterial aa3 type cytochrome c oxidase subunit IV"/>
    <property type="match status" value="1"/>
</dbReference>
<evidence type="ECO:0000313" key="4">
    <source>
        <dbReference type="Proteomes" id="UP000621856"/>
    </source>
</evidence>
<keyword evidence="1" id="KW-0472">Membrane</keyword>
<dbReference type="InterPro" id="IPR036596">
    <property type="entry name" value="Cyt-C_aa3_sf"/>
</dbReference>
<accession>A0A8J3ET90</accession>
<reference evidence="2" key="3">
    <citation type="submission" date="2020-09" db="EMBL/GenBank/DDBJ databases">
        <authorList>
            <person name="Sun Q."/>
            <person name="Zhou Y."/>
        </authorList>
    </citation>
    <scope>NUCLEOTIDE SEQUENCE</scope>
    <source>
        <strain evidence="2">CGMCC 1.14984</strain>
    </source>
</reference>
<dbReference type="EMBL" id="BMGZ01000001">
    <property type="protein sequence ID" value="GGH93189.1"/>
    <property type="molecule type" value="Genomic_DNA"/>
</dbReference>
<dbReference type="AlphaFoldDB" id="A0A8J3ET90"/>
<dbReference type="Proteomes" id="UP000818603">
    <property type="component" value="Unassembled WGS sequence"/>
</dbReference>
<keyword evidence="5" id="KW-1185">Reference proteome</keyword>
<evidence type="ECO:0000313" key="2">
    <source>
        <dbReference type="EMBL" id="GGH93189.1"/>
    </source>
</evidence>
<evidence type="ECO:0000256" key="1">
    <source>
        <dbReference type="SAM" id="Phobius"/>
    </source>
</evidence>
<protein>
    <submittedName>
        <fullName evidence="3">Aa3-type cytochrome c oxidase subunit IV</fullName>
    </submittedName>
</protein>
<evidence type="ECO:0000313" key="5">
    <source>
        <dbReference type="Proteomes" id="UP000818603"/>
    </source>
</evidence>
<organism evidence="2 4">
    <name type="scientific">Aquisalinus luteolus</name>
    <dbReference type="NCBI Taxonomy" id="1566827"/>
    <lineage>
        <taxon>Bacteria</taxon>
        <taxon>Pseudomonadati</taxon>
        <taxon>Pseudomonadota</taxon>
        <taxon>Alphaproteobacteria</taxon>
        <taxon>Parvularculales</taxon>
        <taxon>Parvularculaceae</taxon>
        <taxon>Aquisalinus</taxon>
    </lineage>
</organism>
<name>A0A8J3ET90_9PROT</name>
<gene>
    <name evidence="3" type="ORF">FF098_002180</name>
    <name evidence="2" type="ORF">GCM10011355_04440</name>
</gene>
<dbReference type="SUPFAM" id="SSF81469">
    <property type="entry name" value="Bacterial aa3 type cytochrome c oxidase subunit IV"/>
    <property type="match status" value="1"/>
</dbReference>
<comment type="caution">
    <text evidence="2">The sequence shown here is derived from an EMBL/GenBank/DDBJ whole genome shotgun (WGS) entry which is preliminary data.</text>
</comment>
<reference evidence="2" key="1">
    <citation type="journal article" date="2014" name="Int. J. Syst. Evol. Microbiol.">
        <title>Complete genome sequence of Corynebacterium casei LMG S-19264T (=DSM 44701T), isolated from a smear-ripened cheese.</title>
        <authorList>
            <consortium name="US DOE Joint Genome Institute (JGI-PGF)"/>
            <person name="Walter F."/>
            <person name="Albersmeier A."/>
            <person name="Kalinowski J."/>
            <person name="Ruckert C."/>
        </authorList>
    </citation>
    <scope>NUCLEOTIDE SEQUENCE</scope>
    <source>
        <strain evidence="2">CGMCC 1.14984</strain>
    </source>
</reference>
<proteinExistence type="predicted"/>
<dbReference type="RefSeq" id="WP_155136746.1">
    <property type="nucleotide sequence ID" value="NZ_BMGZ01000001.1"/>
</dbReference>
<reference evidence="3 5" key="2">
    <citation type="submission" date="2020-02" db="EMBL/GenBank/DDBJ databases">
        <title>Genome sequence of Parvularcula flava strain NH6-79.</title>
        <authorList>
            <person name="Abdul Karim M.H."/>
            <person name="Lam M.Q."/>
            <person name="Chen S.J."/>
            <person name="Yahya A."/>
            <person name="Shahir S."/>
            <person name="Shamsir M.S."/>
            <person name="Chong C.S."/>
        </authorList>
    </citation>
    <scope>NUCLEOTIDE SEQUENCE [LARGE SCALE GENOMIC DNA]</scope>
    <source>
        <strain evidence="3 5">NH6-79</strain>
    </source>
</reference>
<keyword evidence="1" id="KW-0812">Transmembrane</keyword>
<dbReference type="Proteomes" id="UP000621856">
    <property type="component" value="Unassembled WGS sequence"/>
</dbReference>
<dbReference type="EMBL" id="VCJR02000001">
    <property type="protein sequence ID" value="NHK26714.1"/>
    <property type="molecule type" value="Genomic_DNA"/>
</dbReference>
<evidence type="ECO:0000313" key="3">
    <source>
        <dbReference type="EMBL" id="NHK26714.1"/>
    </source>
</evidence>
<feature type="transmembrane region" description="Helical" evidence="1">
    <location>
        <begin position="37"/>
        <end position="70"/>
    </location>
</feature>
<keyword evidence="1" id="KW-1133">Transmembrane helix</keyword>